<name>A0A1V2I6H8_9ACTN</name>
<dbReference type="AlphaFoldDB" id="A0A1V2I6H8"/>
<evidence type="ECO:0000256" key="1">
    <source>
        <dbReference type="SAM" id="MobiDB-lite"/>
    </source>
</evidence>
<reference evidence="3" key="1">
    <citation type="submission" date="2016-10" db="EMBL/GenBank/DDBJ databases">
        <title>Frankia sp. NRRL B-16386 Genome sequencing.</title>
        <authorList>
            <person name="Ghodhbane-Gtari F."/>
            <person name="Swanson E."/>
            <person name="Gueddou A."/>
            <person name="Hezbri K."/>
            <person name="Ktari K."/>
            <person name="Nouioui I."/>
            <person name="Morris K."/>
            <person name="Simpson S."/>
            <person name="Abebe-Akele F."/>
            <person name="Thomas K."/>
            <person name="Gtari M."/>
            <person name="Tisa L.S."/>
        </authorList>
    </citation>
    <scope>NUCLEOTIDE SEQUENCE [LARGE SCALE GENOMIC DNA]</scope>
    <source>
        <strain evidence="3">NRRL B-16386</strain>
    </source>
</reference>
<organism evidence="2 3">
    <name type="scientific">Pseudofrankia asymbiotica</name>
    <dbReference type="NCBI Taxonomy" id="1834516"/>
    <lineage>
        <taxon>Bacteria</taxon>
        <taxon>Bacillati</taxon>
        <taxon>Actinomycetota</taxon>
        <taxon>Actinomycetes</taxon>
        <taxon>Frankiales</taxon>
        <taxon>Frankiaceae</taxon>
        <taxon>Pseudofrankia</taxon>
    </lineage>
</organism>
<feature type="compositionally biased region" description="Polar residues" evidence="1">
    <location>
        <begin position="23"/>
        <end position="33"/>
    </location>
</feature>
<dbReference type="STRING" id="1834516.BL253_22820"/>
<gene>
    <name evidence="2" type="ORF">BL253_22820</name>
</gene>
<evidence type="ECO:0000313" key="2">
    <source>
        <dbReference type="EMBL" id="ONH27134.1"/>
    </source>
</evidence>
<proteinExistence type="predicted"/>
<comment type="caution">
    <text evidence="2">The sequence shown here is derived from an EMBL/GenBank/DDBJ whole genome shotgun (WGS) entry which is preliminary data.</text>
</comment>
<feature type="region of interest" description="Disordered" evidence="1">
    <location>
        <begin position="18"/>
        <end position="56"/>
    </location>
</feature>
<sequence>MNSFDGAIAAAVLPGEADDAGALSSSPVSREQPTATSSVAAVASETAVRRRARGVGRKDGSDLVVAGVTAVQPGPRAGLGRSSGGVLTCRLRASAVDRISG</sequence>
<accession>A0A1V2I6H8</accession>
<protein>
    <submittedName>
        <fullName evidence="2">Uncharacterized protein</fullName>
    </submittedName>
</protein>
<keyword evidence="3" id="KW-1185">Reference proteome</keyword>
<dbReference type="EMBL" id="MOMC01000047">
    <property type="protein sequence ID" value="ONH27134.1"/>
    <property type="molecule type" value="Genomic_DNA"/>
</dbReference>
<evidence type="ECO:0000313" key="3">
    <source>
        <dbReference type="Proteomes" id="UP000188929"/>
    </source>
</evidence>
<feature type="compositionally biased region" description="Low complexity" evidence="1">
    <location>
        <begin position="34"/>
        <end position="46"/>
    </location>
</feature>
<dbReference type="Proteomes" id="UP000188929">
    <property type="component" value="Unassembled WGS sequence"/>
</dbReference>